<dbReference type="AlphaFoldDB" id="A0A1E4TN76"/>
<name>A0A1E4TN76_PACTA</name>
<reference evidence="2" key="1">
    <citation type="submission" date="2016-05" db="EMBL/GenBank/DDBJ databases">
        <title>Comparative genomics of biotechnologically important yeasts.</title>
        <authorList>
            <consortium name="DOE Joint Genome Institute"/>
            <person name="Riley R."/>
            <person name="Haridas S."/>
            <person name="Wolfe K.H."/>
            <person name="Lopes M.R."/>
            <person name="Hittinger C.T."/>
            <person name="Goker M."/>
            <person name="Salamov A."/>
            <person name="Wisecaver J."/>
            <person name="Long T.M."/>
            <person name="Aerts A.L."/>
            <person name="Barry K."/>
            <person name="Choi C."/>
            <person name="Clum A."/>
            <person name="Coughlan A.Y."/>
            <person name="Deshpande S."/>
            <person name="Douglass A.P."/>
            <person name="Hanson S.J."/>
            <person name="Klenk H.-P."/>
            <person name="Labutti K."/>
            <person name="Lapidus A."/>
            <person name="Lindquist E."/>
            <person name="Lipzen A."/>
            <person name="Meier-Kolthoff J.P."/>
            <person name="Ohm R.A."/>
            <person name="Otillar R.P."/>
            <person name="Pangilinan J."/>
            <person name="Peng Y."/>
            <person name="Rokas A."/>
            <person name="Rosa C.A."/>
            <person name="Scheuner C."/>
            <person name="Sibirny A.A."/>
            <person name="Slot J.C."/>
            <person name="Stielow J.B."/>
            <person name="Sun H."/>
            <person name="Kurtzman C.P."/>
            <person name="Blackwell M."/>
            <person name="Grigoriev I.V."/>
            <person name="Jeffries T.W."/>
        </authorList>
    </citation>
    <scope>NUCLEOTIDE SEQUENCE [LARGE SCALE GENOMIC DNA]</scope>
    <source>
        <strain evidence="2">NRRL Y-2460</strain>
    </source>
</reference>
<keyword evidence="2" id="KW-1185">Reference proteome</keyword>
<evidence type="ECO:0000313" key="1">
    <source>
        <dbReference type="EMBL" id="ODV93213.1"/>
    </source>
</evidence>
<accession>A0A1E4TN76</accession>
<organism evidence="1 2">
    <name type="scientific">Pachysolen tannophilus NRRL Y-2460</name>
    <dbReference type="NCBI Taxonomy" id="669874"/>
    <lineage>
        <taxon>Eukaryota</taxon>
        <taxon>Fungi</taxon>
        <taxon>Dikarya</taxon>
        <taxon>Ascomycota</taxon>
        <taxon>Saccharomycotina</taxon>
        <taxon>Pichiomycetes</taxon>
        <taxon>Pachysolenaceae</taxon>
        <taxon>Pachysolen</taxon>
    </lineage>
</organism>
<sequence>MTAFFEAFLFPNDVEQSDAINSSYIAEDCKGLVDITRKFDGVELNTEYLFGMFAIANSTEYVSFNIIGFPSSFTITEFVGNCDVAHTSAIVNFSLPFLDDYIIPIQIDATTRLNSAGQVEEYAAIFVRFEWAYNITNSLYAMKLANSDVVTQEGIDMVKMKAVESICQVHEDYCAGTPYGQYYSTEQCKDYLFSYTRFGESYEGGMNTVFCRTLHQNMVKERPSVHCAHIGPSGGDMCTDADRDYD</sequence>
<gene>
    <name evidence="1" type="ORF">PACTADRAFT_61900</name>
</gene>
<dbReference type="Proteomes" id="UP000094236">
    <property type="component" value="Unassembled WGS sequence"/>
</dbReference>
<evidence type="ECO:0000313" key="2">
    <source>
        <dbReference type="Proteomes" id="UP000094236"/>
    </source>
</evidence>
<proteinExistence type="predicted"/>
<protein>
    <submittedName>
        <fullName evidence="1">Uncharacterized protein</fullName>
    </submittedName>
</protein>
<feature type="non-terminal residue" evidence="1">
    <location>
        <position position="246"/>
    </location>
</feature>
<dbReference type="EMBL" id="KV454018">
    <property type="protein sequence ID" value="ODV93213.1"/>
    <property type="molecule type" value="Genomic_DNA"/>
</dbReference>
<dbReference type="OrthoDB" id="10010954at2759"/>